<evidence type="ECO:0000256" key="1">
    <source>
        <dbReference type="SAM" id="MobiDB-lite"/>
    </source>
</evidence>
<dbReference type="Proteomes" id="UP000283530">
    <property type="component" value="Unassembled WGS sequence"/>
</dbReference>
<feature type="compositionally biased region" description="Basic and acidic residues" evidence="1">
    <location>
        <begin position="55"/>
        <end position="68"/>
    </location>
</feature>
<evidence type="ECO:0000313" key="3">
    <source>
        <dbReference type="Proteomes" id="UP000283530"/>
    </source>
</evidence>
<dbReference type="AlphaFoldDB" id="A0A3S4NXI1"/>
<evidence type="ECO:0000313" key="2">
    <source>
        <dbReference type="EMBL" id="RWR82914.1"/>
    </source>
</evidence>
<keyword evidence="3" id="KW-1185">Reference proteome</keyword>
<accession>A0A3S4NXI1</accession>
<feature type="region of interest" description="Disordered" evidence="1">
    <location>
        <begin position="1"/>
        <end position="71"/>
    </location>
</feature>
<organism evidence="2 3">
    <name type="scientific">Cinnamomum micranthum f. kanehirae</name>
    <dbReference type="NCBI Taxonomy" id="337451"/>
    <lineage>
        <taxon>Eukaryota</taxon>
        <taxon>Viridiplantae</taxon>
        <taxon>Streptophyta</taxon>
        <taxon>Embryophyta</taxon>
        <taxon>Tracheophyta</taxon>
        <taxon>Spermatophyta</taxon>
        <taxon>Magnoliopsida</taxon>
        <taxon>Magnoliidae</taxon>
        <taxon>Laurales</taxon>
        <taxon>Lauraceae</taxon>
        <taxon>Cinnamomum</taxon>
    </lineage>
</organism>
<proteinExistence type="predicted"/>
<sequence>MVTATGDMTARVVHAPRESKTGCSRSSGLSPFKPHFFHQPHTEDYNNNKSKSQRANRERERERERESPSAETAFLGETLLSICFSGCLLGGKMEKVSLSVVFMP</sequence>
<gene>
    <name evidence="2" type="ORF">CKAN_01165400</name>
</gene>
<dbReference type="EMBL" id="QPKB01000004">
    <property type="protein sequence ID" value="RWR82914.1"/>
    <property type="molecule type" value="Genomic_DNA"/>
</dbReference>
<reference evidence="2 3" key="1">
    <citation type="journal article" date="2019" name="Nat. Plants">
        <title>Stout camphor tree genome fills gaps in understanding of flowering plant genome evolution.</title>
        <authorList>
            <person name="Chaw S.M."/>
            <person name="Liu Y.C."/>
            <person name="Wu Y.W."/>
            <person name="Wang H.Y."/>
            <person name="Lin C.I."/>
            <person name="Wu C.S."/>
            <person name="Ke H.M."/>
            <person name="Chang L.Y."/>
            <person name="Hsu C.Y."/>
            <person name="Yang H.T."/>
            <person name="Sudianto E."/>
            <person name="Hsu M.H."/>
            <person name="Wu K.P."/>
            <person name="Wang L.N."/>
            <person name="Leebens-Mack J.H."/>
            <person name="Tsai I.J."/>
        </authorList>
    </citation>
    <scope>NUCLEOTIDE SEQUENCE [LARGE SCALE GENOMIC DNA]</scope>
    <source>
        <strain evidence="3">cv. Chaw 1501</strain>
        <tissue evidence="2">Young leaves</tissue>
    </source>
</reference>
<protein>
    <submittedName>
        <fullName evidence="2">Uncharacterized protein</fullName>
    </submittedName>
</protein>
<comment type="caution">
    <text evidence="2">The sequence shown here is derived from an EMBL/GenBank/DDBJ whole genome shotgun (WGS) entry which is preliminary data.</text>
</comment>
<name>A0A3S4NXI1_9MAGN</name>